<reference evidence="2" key="2">
    <citation type="submission" date="2023-06" db="EMBL/GenBank/DDBJ databases">
        <authorList>
            <person name="Ma L."/>
            <person name="Liu K.-W."/>
            <person name="Li Z."/>
            <person name="Hsiao Y.-Y."/>
            <person name="Qi Y."/>
            <person name="Fu T."/>
            <person name="Tang G."/>
            <person name="Zhang D."/>
            <person name="Sun W.-H."/>
            <person name="Liu D.-K."/>
            <person name="Li Y."/>
            <person name="Chen G.-Z."/>
            <person name="Liu X.-D."/>
            <person name="Liao X.-Y."/>
            <person name="Jiang Y.-T."/>
            <person name="Yu X."/>
            <person name="Hao Y."/>
            <person name="Huang J."/>
            <person name="Zhao X.-W."/>
            <person name="Ke S."/>
            <person name="Chen Y.-Y."/>
            <person name="Wu W.-L."/>
            <person name="Hsu J.-L."/>
            <person name="Lin Y.-F."/>
            <person name="Huang M.-D."/>
            <person name="Li C.-Y."/>
            <person name="Huang L."/>
            <person name="Wang Z.-W."/>
            <person name="Zhao X."/>
            <person name="Zhong W.-Y."/>
            <person name="Peng D.-H."/>
            <person name="Ahmad S."/>
            <person name="Lan S."/>
            <person name="Zhang J.-S."/>
            <person name="Tsai W.-C."/>
            <person name="Van De Peer Y."/>
            <person name="Liu Z.-J."/>
        </authorList>
    </citation>
    <scope>NUCLEOTIDE SEQUENCE</scope>
    <source>
        <strain evidence="2">SCP</strain>
        <tissue evidence="2">Leaves</tissue>
    </source>
</reference>
<evidence type="ECO:0000256" key="1">
    <source>
        <dbReference type="SAM" id="MobiDB-lite"/>
    </source>
</evidence>
<dbReference type="PANTHER" id="PTHR34064">
    <property type="entry name" value="OS04G0672300 PROTEIN"/>
    <property type="match status" value="1"/>
</dbReference>
<feature type="region of interest" description="Disordered" evidence="1">
    <location>
        <begin position="30"/>
        <end position="68"/>
    </location>
</feature>
<accession>A0AAV9BW57</accession>
<gene>
    <name evidence="2" type="ORF">QJS04_geneDACA019865</name>
</gene>
<evidence type="ECO:0000313" key="2">
    <source>
        <dbReference type="EMBL" id="KAK1280372.1"/>
    </source>
</evidence>
<comment type="caution">
    <text evidence="2">The sequence shown here is derived from an EMBL/GenBank/DDBJ whole genome shotgun (WGS) entry which is preliminary data.</text>
</comment>
<reference evidence="2" key="1">
    <citation type="journal article" date="2023" name="Nat. Commun.">
        <title>Diploid and tetraploid genomes of Acorus and the evolution of monocots.</title>
        <authorList>
            <person name="Ma L."/>
            <person name="Liu K.W."/>
            <person name="Li Z."/>
            <person name="Hsiao Y.Y."/>
            <person name="Qi Y."/>
            <person name="Fu T."/>
            <person name="Tang G.D."/>
            <person name="Zhang D."/>
            <person name="Sun W.H."/>
            <person name="Liu D.K."/>
            <person name="Li Y."/>
            <person name="Chen G.Z."/>
            <person name="Liu X.D."/>
            <person name="Liao X.Y."/>
            <person name="Jiang Y.T."/>
            <person name="Yu X."/>
            <person name="Hao Y."/>
            <person name="Huang J."/>
            <person name="Zhao X.W."/>
            <person name="Ke S."/>
            <person name="Chen Y.Y."/>
            <person name="Wu W.L."/>
            <person name="Hsu J.L."/>
            <person name="Lin Y.F."/>
            <person name="Huang M.D."/>
            <person name="Li C.Y."/>
            <person name="Huang L."/>
            <person name="Wang Z.W."/>
            <person name="Zhao X."/>
            <person name="Zhong W.Y."/>
            <person name="Peng D.H."/>
            <person name="Ahmad S."/>
            <person name="Lan S."/>
            <person name="Zhang J.S."/>
            <person name="Tsai W.C."/>
            <person name="Van de Peer Y."/>
            <person name="Liu Z.J."/>
        </authorList>
    </citation>
    <scope>NUCLEOTIDE SEQUENCE</scope>
    <source>
        <strain evidence="2">SCP</strain>
    </source>
</reference>
<name>A0AAV9BW57_ACOGR</name>
<proteinExistence type="predicted"/>
<dbReference type="Proteomes" id="UP001179952">
    <property type="component" value="Unassembled WGS sequence"/>
</dbReference>
<feature type="compositionally biased region" description="Basic and acidic residues" evidence="1">
    <location>
        <begin position="49"/>
        <end position="68"/>
    </location>
</feature>
<feature type="region of interest" description="Disordered" evidence="1">
    <location>
        <begin position="87"/>
        <end position="107"/>
    </location>
</feature>
<dbReference type="EMBL" id="JAUJYN010000001">
    <property type="protein sequence ID" value="KAK1280372.1"/>
    <property type="molecule type" value="Genomic_DNA"/>
</dbReference>
<dbReference type="PANTHER" id="PTHR34064:SF4">
    <property type="entry name" value="PROTEIN, PUTATIVE-RELATED"/>
    <property type="match status" value="1"/>
</dbReference>
<dbReference type="AlphaFoldDB" id="A0AAV9BW57"/>
<evidence type="ECO:0000313" key="3">
    <source>
        <dbReference type="Proteomes" id="UP001179952"/>
    </source>
</evidence>
<sequence length="206" mass="22656">MKMSSLEGEVLEGRDSFVIDVARLSVTVSDKDSISNPTISKTLSRKGSQRVEKKAAPETDSPPHKGDAVGVRDKALIVVHQAQIASDPSVTNQAEVKPRKHGRRSPSSLVDPRRVLIFFATFASRSGDAKLSFLNRGPQHVKWNPVEGDARNSKVMDGGCADEKTYAIDLSQTMNVCDTMEQSIKAVQAKCSRHRTSYWKMNSSRV</sequence>
<protein>
    <submittedName>
        <fullName evidence="2">Uncharacterized protein</fullName>
    </submittedName>
</protein>
<keyword evidence="3" id="KW-1185">Reference proteome</keyword>
<organism evidence="2 3">
    <name type="scientific">Acorus gramineus</name>
    <name type="common">Dwarf sweet flag</name>
    <dbReference type="NCBI Taxonomy" id="55184"/>
    <lineage>
        <taxon>Eukaryota</taxon>
        <taxon>Viridiplantae</taxon>
        <taxon>Streptophyta</taxon>
        <taxon>Embryophyta</taxon>
        <taxon>Tracheophyta</taxon>
        <taxon>Spermatophyta</taxon>
        <taxon>Magnoliopsida</taxon>
        <taxon>Liliopsida</taxon>
        <taxon>Acoraceae</taxon>
        <taxon>Acorus</taxon>
    </lineage>
</organism>